<dbReference type="Proteomes" id="UP000204083">
    <property type="component" value="Segment"/>
</dbReference>
<keyword evidence="2" id="KW-1185">Reference proteome</keyword>
<gene>
    <name evidence="1" type="primary">80</name>
    <name evidence="1" type="ORF">SEA_TERAPIN_80</name>
</gene>
<dbReference type="KEGG" id="vg:29078347"/>
<proteinExistence type="predicted"/>
<organism evidence="1 2">
    <name type="scientific">Gordonia phage Terapin</name>
    <dbReference type="NCBI Taxonomy" id="1887654"/>
    <lineage>
        <taxon>Viruses</taxon>
        <taxon>Duplodnaviria</taxon>
        <taxon>Heunggongvirae</taxon>
        <taxon>Uroviricota</taxon>
        <taxon>Caudoviricetes</taxon>
        <taxon>Terapinvirus</taxon>
        <taxon>Terapinvirus terapin</taxon>
    </lineage>
</organism>
<sequence>MTEHLLPHDVLTFQEAVDAGHDEWMIKSWARGAADQISIDLMVSNKTVSEIVQAAVVVYDYYVNHVMSVAPMGLLYPSAQEVKRVYQDFLDEQQRRYDARVAEIREAEDRSLSEEDERE</sequence>
<evidence type="ECO:0000313" key="1">
    <source>
        <dbReference type="EMBL" id="AOE44892.1"/>
    </source>
</evidence>
<dbReference type="RefSeq" id="YP_009277819.1">
    <property type="nucleotide sequence ID" value="NC_031001.1"/>
</dbReference>
<name>A0A1B3B1K2_9CAUD</name>
<dbReference type="GeneID" id="29078347"/>
<accession>A0A1B3B1K2</accession>
<evidence type="ECO:0000313" key="2">
    <source>
        <dbReference type="Proteomes" id="UP000204083"/>
    </source>
</evidence>
<reference evidence="1 2" key="1">
    <citation type="submission" date="2016-07" db="EMBL/GenBank/DDBJ databases">
        <authorList>
            <person name="Montgomery M.T."/>
            <person name="Pope W.H."/>
            <person name="Garlena R.A."/>
            <person name="Russell D.A."/>
            <person name="Jacobs-Sera D."/>
            <person name="Hendrix R.W."/>
            <person name="Hatfull G.F."/>
        </authorList>
    </citation>
    <scope>NUCLEOTIDE SEQUENCE [LARGE SCALE GENOMIC DNA]</scope>
</reference>
<dbReference type="EMBL" id="KX557285">
    <property type="protein sequence ID" value="AOE44892.1"/>
    <property type="molecule type" value="Genomic_DNA"/>
</dbReference>
<protein>
    <submittedName>
        <fullName evidence="1">Uncharacterized protein</fullName>
    </submittedName>
</protein>